<name>A0ABT9FQC9_9BACL</name>
<dbReference type="InterPro" id="IPR049722">
    <property type="entry name" value="Prli42-like"/>
</dbReference>
<keyword evidence="1" id="KW-0472">Membrane</keyword>
<comment type="caution">
    <text evidence="2">The sequence shown here is derived from an EMBL/GenBank/DDBJ whole genome shotgun (WGS) entry which is preliminary data.</text>
</comment>
<feature type="transmembrane region" description="Helical" evidence="1">
    <location>
        <begin position="9"/>
        <end position="31"/>
    </location>
</feature>
<organism evidence="2 3">
    <name type="scientific">Paenibacillus zeirhizosphaerae</name>
    <dbReference type="NCBI Taxonomy" id="2987519"/>
    <lineage>
        <taxon>Bacteria</taxon>
        <taxon>Bacillati</taxon>
        <taxon>Bacillota</taxon>
        <taxon>Bacilli</taxon>
        <taxon>Bacillales</taxon>
        <taxon>Paenibacillaceae</taxon>
        <taxon>Paenibacillus</taxon>
    </lineage>
</organism>
<keyword evidence="1" id="KW-1133">Transmembrane helix</keyword>
<dbReference type="NCBIfam" id="NF033880">
    <property type="entry name" value="Prli42"/>
    <property type="match status" value="1"/>
</dbReference>
<protein>
    <submittedName>
        <fullName evidence="2">Stressosome-associated protein Prli42</fullName>
    </submittedName>
</protein>
<sequence>MQHKKWFRVFVYVMLVAMIGSTLLAVLQPLFF</sequence>
<dbReference type="EMBL" id="JAPCKK010000014">
    <property type="protein sequence ID" value="MDP4096716.1"/>
    <property type="molecule type" value="Genomic_DNA"/>
</dbReference>
<evidence type="ECO:0000256" key="1">
    <source>
        <dbReference type="SAM" id="Phobius"/>
    </source>
</evidence>
<keyword evidence="3" id="KW-1185">Reference proteome</keyword>
<reference evidence="2 3" key="1">
    <citation type="submission" date="2022-10" db="EMBL/GenBank/DDBJ databases">
        <title>Paenibacillus description and whole genome data of maize root bacterial community.</title>
        <authorList>
            <person name="Marton D."/>
            <person name="Farkas M."/>
            <person name="Cserhati M."/>
        </authorList>
    </citation>
    <scope>NUCLEOTIDE SEQUENCE [LARGE SCALE GENOMIC DNA]</scope>
    <source>
        <strain evidence="2 3">P96</strain>
    </source>
</reference>
<dbReference type="Proteomes" id="UP001241848">
    <property type="component" value="Unassembled WGS sequence"/>
</dbReference>
<evidence type="ECO:0000313" key="3">
    <source>
        <dbReference type="Proteomes" id="UP001241848"/>
    </source>
</evidence>
<evidence type="ECO:0000313" key="2">
    <source>
        <dbReference type="EMBL" id="MDP4096716.1"/>
    </source>
</evidence>
<gene>
    <name evidence="2" type="primary">prli42</name>
    <name evidence="2" type="ORF">OIN60_08020</name>
</gene>
<keyword evidence="1" id="KW-0812">Transmembrane</keyword>
<accession>A0ABT9FQC9</accession>
<proteinExistence type="predicted"/>
<dbReference type="RefSeq" id="WP_305754339.1">
    <property type="nucleotide sequence ID" value="NZ_JAPCKK010000014.1"/>
</dbReference>